<feature type="region of interest" description="Disordered" evidence="8">
    <location>
        <begin position="276"/>
        <end position="295"/>
    </location>
</feature>
<evidence type="ECO:0000256" key="1">
    <source>
        <dbReference type="ARBA" id="ARBA00004651"/>
    </source>
</evidence>
<evidence type="ECO:0000256" key="4">
    <source>
        <dbReference type="ARBA" id="ARBA00022692"/>
    </source>
</evidence>
<protein>
    <submittedName>
        <fullName evidence="10">Amino acid ABC transporter permease</fullName>
    </submittedName>
</protein>
<reference evidence="10 11" key="1">
    <citation type="submission" date="2020-04" db="EMBL/GenBank/DDBJ databases">
        <authorList>
            <person name="Liu S."/>
        </authorList>
    </citation>
    <scope>NUCLEOTIDE SEQUENCE [LARGE SCALE GENOMIC DNA]</scope>
    <source>
        <strain evidence="10 11">CGMCC 1.15091</strain>
    </source>
</reference>
<keyword evidence="3" id="KW-1003">Cell membrane</keyword>
<comment type="caution">
    <text evidence="10">The sequence shown here is derived from an EMBL/GenBank/DDBJ whole genome shotgun (WGS) entry which is preliminary data.</text>
</comment>
<dbReference type="SUPFAM" id="SSF161098">
    <property type="entry name" value="MetI-like"/>
    <property type="match status" value="1"/>
</dbReference>
<dbReference type="InterPro" id="IPR000515">
    <property type="entry name" value="MetI-like"/>
</dbReference>
<evidence type="ECO:0000313" key="10">
    <source>
        <dbReference type="EMBL" id="NKX51853.1"/>
    </source>
</evidence>
<keyword evidence="2 7" id="KW-0813">Transport</keyword>
<evidence type="ECO:0000256" key="8">
    <source>
        <dbReference type="SAM" id="MobiDB-lite"/>
    </source>
</evidence>
<evidence type="ECO:0000259" key="9">
    <source>
        <dbReference type="PROSITE" id="PS50928"/>
    </source>
</evidence>
<organism evidence="10 11">
    <name type="scientific">Arthrobacter deserti</name>
    <dbReference type="NCBI Taxonomy" id="1742687"/>
    <lineage>
        <taxon>Bacteria</taxon>
        <taxon>Bacillati</taxon>
        <taxon>Actinomycetota</taxon>
        <taxon>Actinomycetes</taxon>
        <taxon>Micrococcales</taxon>
        <taxon>Micrococcaceae</taxon>
        <taxon>Arthrobacter</taxon>
    </lineage>
</organism>
<evidence type="ECO:0000256" key="2">
    <source>
        <dbReference type="ARBA" id="ARBA00022448"/>
    </source>
</evidence>
<dbReference type="Pfam" id="PF00528">
    <property type="entry name" value="BPD_transp_1"/>
    <property type="match status" value="1"/>
</dbReference>
<keyword evidence="11" id="KW-1185">Reference proteome</keyword>
<feature type="transmembrane region" description="Helical" evidence="7">
    <location>
        <begin position="21"/>
        <end position="41"/>
    </location>
</feature>
<evidence type="ECO:0000256" key="7">
    <source>
        <dbReference type="RuleBase" id="RU363032"/>
    </source>
</evidence>
<dbReference type="InterPro" id="IPR035906">
    <property type="entry name" value="MetI-like_sf"/>
</dbReference>
<name>A0ABX1JR93_9MICC</name>
<dbReference type="Proteomes" id="UP000523795">
    <property type="component" value="Unassembled WGS sequence"/>
</dbReference>
<feature type="transmembrane region" description="Helical" evidence="7">
    <location>
        <begin position="103"/>
        <end position="127"/>
    </location>
</feature>
<proteinExistence type="inferred from homology"/>
<evidence type="ECO:0000256" key="3">
    <source>
        <dbReference type="ARBA" id="ARBA00022475"/>
    </source>
</evidence>
<dbReference type="PANTHER" id="PTHR30614:SF21">
    <property type="entry name" value="AMINO ACID ABC TRANSPORTER PERMEASE"/>
    <property type="match status" value="1"/>
</dbReference>
<gene>
    <name evidence="10" type="ORF">HER39_15020</name>
</gene>
<keyword evidence="6 7" id="KW-0472">Membrane</keyword>
<feature type="transmembrane region" description="Helical" evidence="7">
    <location>
        <begin position="239"/>
        <end position="260"/>
    </location>
</feature>
<dbReference type="EMBL" id="JAAZSR010000326">
    <property type="protein sequence ID" value="NKX51853.1"/>
    <property type="molecule type" value="Genomic_DNA"/>
</dbReference>
<dbReference type="NCBIfam" id="TIGR01726">
    <property type="entry name" value="HEQRo_perm_3TM"/>
    <property type="match status" value="1"/>
</dbReference>
<evidence type="ECO:0000313" key="11">
    <source>
        <dbReference type="Proteomes" id="UP000523795"/>
    </source>
</evidence>
<sequence>MSERSVLFDAPGPRARRGITIANVIGVLLLLAVLTFVLYRFAQQGQLTADKWSPFAEADTWLTFLLPGLMATLRAVVVAVVTSVVFGLIFGVGRLSQVAPVRWVCSVVVEFFRAVPVLLMMIFLWIGLSNVRMFPPVVVPFIAVVAALTRYNGTVIAELVRSGVHSLPKGQREAALAIGMTRAQSLRSIEIPQALVAMLPALLSQFVVILKDPALGAIITYVELLNEGRRLGSAEGNMVPALLVTALIFIVINFALTALAHRLSRYLGARTAAGAQKASPTPDLLPGRETTPTKP</sequence>
<accession>A0ABX1JR93</accession>
<feature type="transmembrane region" description="Helical" evidence="7">
    <location>
        <begin position="61"/>
        <end position="91"/>
    </location>
</feature>
<dbReference type="Gene3D" id="1.10.3720.10">
    <property type="entry name" value="MetI-like"/>
    <property type="match status" value="1"/>
</dbReference>
<feature type="transmembrane region" description="Helical" evidence="7">
    <location>
        <begin position="194"/>
        <end position="219"/>
    </location>
</feature>
<comment type="similarity">
    <text evidence="7">Belongs to the binding-protein-dependent transport system permease family.</text>
</comment>
<dbReference type="PROSITE" id="PS50928">
    <property type="entry name" value="ABC_TM1"/>
    <property type="match status" value="1"/>
</dbReference>
<evidence type="ECO:0000256" key="5">
    <source>
        <dbReference type="ARBA" id="ARBA00022989"/>
    </source>
</evidence>
<dbReference type="CDD" id="cd06261">
    <property type="entry name" value="TM_PBP2"/>
    <property type="match status" value="1"/>
</dbReference>
<evidence type="ECO:0000256" key="6">
    <source>
        <dbReference type="ARBA" id="ARBA00023136"/>
    </source>
</evidence>
<keyword evidence="4 7" id="KW-0812">Transmembrane</keyword>
<comment type="subcellular location">
    <subcellularLocation>
        <location evidence="1 7">Cell membrane</location>
        <topology evidence="1 7">Multi-pass membrane protein</topology>
    </subcellularLocation>
</comment>
<feature type="domain" description="ABC transmembrane type-1" evidence="9">
    <location>
        <begin position="69"/>
        <end position="260"/>
    </location>
</feature>
<dbReference type="InterPro" id="IPR043429">
    <property type="entry name" value="ArtM/GltK/GlnP/TcyL/YhdX-like"/>
</dbReference>
<keyword evidence="5 7" id="KW-1133">Transmembrane helix</keyword>
<dbReference type="InterPro" id="IPR010065">
    <property type="entry name" value="AA_ABC_transptr_permease_3TM"/>
</dbReference>
<dbReference type="PANTHER" id="PTHR30614">
    <property type="entry name" value="MEMBRANE COMPONENT OF AMINO ACID ABC TRANSPORTER"/>
    <property type="match status" value="1"/>
</dbReference>
<feature type="transmembrane region" description="Helical" evidence="7">
    <location>
        <begin position="133"/>
        <end position="151"/>
    </location>
</feature>